<protein>
    <submittedName>
        <fullName evidence="2">IS630 family transposase</fullName>
    </submittedName>
</protein>
<dbReference type="Pfam" id="PF13358">
    <property type="entry name" value="DDE_3"/>
    <property type="match status" value="1"/>
</dbReference>
<gene>
    <name evidence="2" type="ORF">EH198_02670</name>
</gene>
<accession>A0A3N9PAS0</accession>
<name>A0A3N9PAS0_9BACL</name>
<dbReference type="RefSeq" id="WP_124693994.1">
    <property type="nucleotide sequence ID" value="NZ_RQPI01000001.1"/>
</dbReference>
<evidence type="ECO:0000259" key="1">
    <source>
        <dbReference type="Pfam" id="PF13358"/>
    </source>
</evidence>
<dbReference type="PANTHER" id="PTHR46564:SF1">
    <property type="entry name" value="TRANSPOSASE"/>
    <property type="match status" value="1"/>
</dbReference>
<sequence length="175" mass="20621">MDGEIAHLLFEDESMIRAYQSLQYNWFPQGHQRKVKTYGKHEGAKLFGALDYETGKVFYQEDEAYDASAFERFLTSVLQAYPTGKIAMVLDNGRIHKAASIERFVEEQPRLEFVFLPKYSPELNPIEGLWKWLKSDVIHNVFYDKTYKVRTTVSRFKKRINQNPMEVIDRLCLRV</sequence>
<proteinExistence type="predicted"/>
<dbReference type="AlphaFoldDB" id="A0A3N9PAS0"/>
<evidence type="ECO:0000313" key="2">
    <source>
        <dbReference type="EMBL" id="RQW13353.1"/>
    </source>
</evidence>
<dbReference type="InterPro" id="IPR038717">
    <property type="entry name" value="Tc1-like_DDE_dom"/>
</dbReference>
<evidence type="ECO:0000313" key="3">
    <source>
        <dbReference type="Proteomes" id="UP000282529"/>
    </source>
</evidence>
<dbReference type="InterPro" id="IPR036397">
    <property type="entry name" value="RNaseH_sf"/>
</dbReference>
<dbReference type="EMBL" id="RQPI01000001">
    <property type="protein sequence ID" value="RQW13353.1"/>
    <property type="molecule type" value="Genomic_DNA"/>
</dbReference>
<feature type="domain" description="Tc1-like transposase DDE" evidence="1">
    <location>
        <begin position="8"/>
        <end position="144"/>
    </location>
</feature>
<reference evidence="2 3" key="1">
    <citation type="submission" date="2018-11" db="EMBL/GenBank/DDBJ databases">
        <title>Genome sequence of strain 7197.</title>
        <authorList>
            <person name="Gao J."/>
            <person name="Sun J."/>
        </authorList>
    </citation>
    <scope>NUCLEOTIDE SEQUENCE [LARGE SCALE GENOMIC DNA]</scope>
    <source>
        <strain evidence="2 3">7197</strain>
    </source>
</reference>
<keyword evidence="3" id="KW-1185">Reference proteome</keyword>
<dbReference type="OrthoDB" id="2854648at2"/>
<dbReference type="Gene3D" id="3.30.420.10">
    <property type="entry name" value="Ribonuclease H-like superfamily/Ribonuclease H"/>
    <property type="match status" value="1"/>
</dbReference>
<organism evidence="2 3">
    <name type="scientific">Paenibacillus rhizophilus</name>
    <dbReference type="NCBI Taxonomy" id="1850366"/>
    <lineage>
        <taxon>Bacteria</taxon>
        <taxon>Bacillati</taxon>
        <taxon>Bacillota</taxon>
        <taxon>Bacilli</taxon>
        <taxon>Bacillales</taxon>
        <taxon>Paenibacillaceae</taxon>
        <taxon>Paenibacillus</taxon>
    </lineage>
</organism>
<comment type="caution">
    <text evidence="2">The sequence shown here is derived from an EMBL/GenBank/DDBJ whole genome shotgun (WGS) entry which is preliminary data.</text>
</comment>
<dbReference type="Proteomes" id="UP000282529">
    <property type="component" value="Unassembled WGS sequence"/>
</dbReference>
<dbReference type="GO" id="GO:0003676">
    <property type="term" value="F:nucleic acid binding"/>
    <property type="evidence" value="ECO:0007669"/>
    <property type="project" value="InterPro"/>
</dbReference>
<dbReference type="PANTHER" id="PTHR46564">
    <property type="entry name" value="TRANSPOSASE"/>
    <property type="match status" value="1"/>
</dbReference>
<dbReference type="InterPro" id="IPR047655">
    <property type="entry name" value="Transpos_IS630-like"/>
</dbReference>
<dbReference type="NCBIfam" id="NF033545">
    <property type="entry name" value="transpos_IS630"/>
    <property type="match status" value="1"/>
</dbReference>